<accession>A0A8S9QZN5</accession>
<dbReference type="Proteomes" id="UP000712600">
    <property type="component" value="Unassembled WGS sequence"/>
</dbReference>
<dbReference type="GO" id="GO:0017053">
    <property type="term" value="C:transcription repressor complex"/>
    <property type="evidence" value="ECO:0007669"/>
    <property type="project" value="InterPro"/>
</dbReference>
<dbReference type="Pfam" id="PF15306">
    <property type="entry name" value="LIN37"/>
    <property type="match status" value="1"/>
</dbReference>
<protein>
    <submittedName>
        <fullName evidence="2">Uncharacterized protein</fullName>
    </submittedName>
</protein>
<dbReference type="PANTHER" id="PTHR37173:SF1">
    <property type="entry name" value="PROLINE-RICH FAMILY PROTEIN"/>
    <property type="match status" value="1"/>
</dbReference>
<gene>
    <name evidence="2" type="ORF">F2Q69_00011435</name>
</gene>
<evidence type="ECO:0000256" key="1">
    <source>
        <dbReference type="SAM" id="MobiDB-lite"/>
    </source>
</evidence>
<dbReference type="EMBL" id="QGKX02000996">
    <property type="protein sequence ID" value="KAF3557883.1"/>
    <property type="molecule type" value="Genomic_DNA"/>
</dbReference>
<feature type="compositionally biased region" description="Basic and acidic residues" evidence="1">
    <location>
        <begin position="95"/>
        <end position="105"/>
    </location>
</feature>
<name>A0A8S9QZN5_BRACR</name>
<dbReference type="PANTHER" id="PTHR37173">
    <property type="entry name" value="HYDROXYPROLINE-RICH GLYCOPROTEIN FAMILY PROTEIN"/>
    <property type="match status" value="1"/>
</dbReference>
<reference evidence="2" key="1">
    <citation type="submission" date="2019-12" db="EMBL/GenBank/DDBJ databases">
        <title>Genome sequencing and annotation of Brassica cretica.</title>
        <authorList>
            <person name="Studholme D.J."/>
            <person name="Sarris P."/>
        </authorList>
    </citation>
    <scope>NUCLEOTIDE SEQUENCE</scope>
    <source>
        <strain evidence="2">PFS-109/04</strain>
        <tissue evidence="2">Leaf</tissue>
    </source>
</reference>
<dbReference type="InterPro" id="IPR028226">
    <property type="entry name" value="LIN37"/>
</dbReference>
<evidence type="ECO:0000313" key="3">
    <source>
        <dbReference type="Proteomes" id="UP000712600"/>
    </source>
</evidence>
<organism evidence="2 3">
    <name type="scientific">Brassica cretica</name>
    <name type="common">Mustard</name>
    <dbReference type="NCBI Taxonomy" id="69181"/>
    <lineage>
        <taxon>Eukaryota</taxon>
        <taxon>Viridiplantae</taxon>
        <taxon>Streptophyta</taxon>
        <taxon>Embryophyta</taxon>
        <taxon>Tracheophyta</taxon>
        <taxon>Spermatophyta</taxon>
        <taxon>Magnoliopsida</taxon>
        <taxon>eudicotyledons</taxon>
        <taxon>Gunneridae</taxon>
        <taxon>Pentapetalae</taxon>
        <taxon>rosids</taxon>
        <taxon>malvids</taxon>
        <taxon>Brassicales</taxon>
        <taxon>Brassicaceae</taxon>
        <taxon>Brassiceae</taxon>
        <taxon>Brassica</taxon>
    </lineage>
</organism>
<comment type="caution">
    <text evidence="2">The sequence shown here is derived from an EMBL/GenBank/DDBJ whole genome shotgun (WGS) entry which is preliminary data.</text>
</comment>
<sequence length="160" mass="18121">MFKAVSFVLVAHPPSTSVLDNGGRKNSRSRNDVLVLIRKRKVRITEGASLYSLCRSWLRNGAHEGLQKQQSDTTVTCLPKPLPASVVVETSLPKDSVEEPNRVQDKEDEESVKQLSDADLLKRHVDRAKKVRARLREERLKRIGRYKARLALLLPPFGEQ</sequence>
<dbReference type="AlphaFoldDB" id="A0A8S9QZN5"/>
<evidence type="ECO:0000313" key="2">
    <source>
        <dbReference type="EMBL" id="KAF3557883.1"/>
    </source>
</evidence>
<proteinExistence type="predicted"/>
<feature type="region of interest" description="Disordered" evidence="1">
    <location>
        <begin position="91"/>
        <end position="115"/>
    </location>
</feature>